<organism evidence="4 5">
    <name type="scientific">Bergeyella zoohelcum</name>
    <dbReference type="NCBI Taxonomy" id="1015"/>
    <lineage>
        <taxon>Bacteria</taxon>
        <taxon>Pseudomonadati</taxon>
        <taxon>Bacteroidota</taxon>
        <taxon>Flavobacteriia</taxon>
        <taxon>Flavobacteriales</taxon>
        <taxon>Weeksellaceae</taxon>
        <taxon>Bergeyella</taxon>
    </lineage>
</organism>
<dbReference type="CDD" id="cd00761">
    <property type="entry name" value="Glyco_tranf_GTA_type"/>
    <property type="match status" value="1"/>
</dbReference>
<dbReference type="Gene3D" id="3.90.550.10">
    <property type="entry name" value="Spore Coat Polysaccharide Biosynthesis Protein SpsA, Chain A"/>
    <property type="match status" value="1"/>
</dbReference>
<dbReference type="PANTHER" id="PTHR22916:SF51">
    <property type="entry name" value="GLYCOSYLTRANSFERASE EPSH-RELATED"/>
    <property type="match status" value="1"/>
</dbReference>
<name>A0A376BZ63_9FLAO</name>
<dbReference type="AlphaFoldDB" id="A0A376BZ63"/>
<dbReference type="PANTHER" id="PTHR22916">
    <property type="entry name" value="GLYCOSYLTRANSFERASE"/>
    <property type="match status" value="1"/>
</dbReference>
<dbReference type="InterPro" id="IPR001173">
    <property type="entry name" value="Glyco_trans_2-like"/>
</dbReference>
<accession>A0A376BZ63</accession>
<dbReference type="GO" id="GO:0016758">
    <property type="term" value="F:hexosyltransferase activity"/>
    <property type="evidence" value="ECO:0007669"/>
    <property type="project" value="UniProtKB-ARBA"/>
</dbReference>
<dbReference type="Pfam" id="PF00535">
    <property type="entry name" value="Glycos_transf_2"/>
    <property type="match status" value="1"/>
</dbReference>
<dbReference type="RefSeq" id="WP_002686768.1">
    <property type="nucleotide sequence ID" value="NZ_UFTJ01000001.1"/>
</dbReference>
<protein>
    <submittedName>
        <fullName evidence="4">Chondroitin polymerase</fullName>
    </submittedName>
</protein>
<evidence type="ECO:0000313" key="5">
    <source>
        <dbReference type="Proteomes" id="UP000255515"/>
    </source>
</evidence>
<keyword evidence="2" id="KW-0808">Transferase</keyword>
<reference evidence="4 5" key="1">
    <citation type="submission" date="2018-06" db="EMBL/GenBank/DDBJ databases">
        <authorList>
            <consortium name="Pathogen Informatics"/>
            <person name="Doyle S."/>
        </authorList>
    </citation>
    <scope>NUCLEOTIDE SEQUENCE [LARGE SCALE GENOMIC DNA]</scope>
    <source>
        <strain evidence="4 5">NCTC11661</strain>
    </source>
</reference>
<feature type="domain" description="Glycosyltransferase 2-like" evidence="3">
    <location>
        <begin position="5"/>
        <end position="169"/>
    </location>
</feature>
<evidence type="ECO:0000313" key="4">
    <source>
        <dbReference type="EMBL" id="SSZ46855.1"/>
    </source>
</evidence>
<evidence type="ECO:0000256" key="1">
    <source>
        <dbReference type="ARBA" id="ARBA00022676"/>
    </source>
</evidence>
<proteinExistence type="predicted"/>
<keyword evidence="1" id="KW-0328">Glycosyltransferase</keyword>
<dbReference type="Proteomes" id="UP000255515">
    <property type="component" value="Unassembled WGS sequence"/>
</dbReference>
<evidence type="ECO:0000259" key="3">
    <source>
        <dbReference type="Pfam" id="PF00535"/>
    </source>
</evidence>
<dbReference type="SUPFAM" id="SSF53448">
    <property type="entry name" value="Nucleotide-diphospho-sugar transferases"/>
    <property type="match status" value="1"/>
</dbReference>
<evidence type="ECO:0000256" key="2">
    <source>
        <dbReference type="ARBA" id="ARBA00022679"/>
    </source>
</evidence>
<gene>
    <name evidence="4" type="primary">kfoC_2</name>
    <name evidence="4" type="ORF">NCTC11661_00512</name>
</gene>
<dbReference type="EMBL" id="UFTJ01000001">
    <property type="protein sequence ID" value="SSZ46855.1"/>
    <property type="molecule type" value="Genomic_DNA"/>
</dbReference>
<dbReference type="InterPro" id="IPR029044">
    <property type="entry name" value="Nucleotide-diphossugar_trans"/>
</dbReference>
<sequence length="330" mass="38518">MVKVSIIVPVYNVEQYLSKCLESLVNQTLDDLEIIVVNDGSKDDSAQIAQHYVAQYPDKVMYLEKENGGLSDARNFGIEHANGDYLAFVDSDDFVLPTMMEEMYGLCQKHDADIAICNLQKVNENGEITQKLGQLSNFPTVFRLAERPDAFADMSYFACNKIFRRTLFTHLRFRKGLHFEDIELIPRILLRANTIARTDVYHYQYFERTNSISKSHTIRGLDMLEAVETVTQDFKERNMAIGHQHLKSFQILQGYYSFLAYLAFVKEDAVYQEMKRKLKAFLRKNEISKLQIFNYKRFGKNYILSLPLKKKMYYFLHLLGADGIIRKWLM</sequence>